<accession>A0A7X0I8V0</accession>
<comment type="caution">
    <text evidence="5">The sequence shown here is derived from an EMBL/GenBank/DDBJ whole genome shotgun (WGS) entry which is preliminary data.</text>
</comment>
<dbReference type="GO" id="GO:0016301">
    <property type="term" value="F:kinase activity"/>
    <property type="evidence" value="ECO:0007669"/>
    <property type="project" value="UniProtKB-KW"/>
</dbReference>
<evidence type="ECO:0000313" key="5">
    <source>
        <dbReference type="EMBL" id="MBB6470746.1"/>
    </source>
</evidence>
<organism evidence="5 6">
    <name type="scientific">Sphaerisporangium rubeum</name>
    <dbReference type="NCBI Taxonomy" id="321317"/>
    <lineage>
        <taxon>Bacteria</taxon>
        <taxon>Bacillati</taxon>
        <taxon>Actinomycetota</taxon>
        <taxon>Actinomycetes</taxon>
        <taxon>Streptosporangiales</taxon>
        <taxon>Streptosporangiaceae</taxon>
        <taxon>Sphaerisporangium</taxon>
    </lineage>
</organism>
<dbReference type="SUPFAM" id="SSF53613">
    <property type="entry name" value="Ribokinase-like"/>
    <property type="match status" value="1"/>
</dbReference>
<dbReference type="Proteomes" id="UP000555564">
    <property type="component" value="Unassembled WGS sequence"/>
</dbReference>
<dbReference type="Gene3D" id="3.40.1190.20">
    <property type="match status" value="1"/>
</dbReference>
<gene>
    <name evidence="5" type="ORF">BJ992_000177</name>
</gene>
<dbReference type="Pfam" id="PF00294">
    <property type="entry name" value="PfkB"/>
    <property type="match status" value="1"/>
</dbReference>
<dbReference type="RefSeq" id="WP_184978065.1">
    <property type="nucleotide sequence ID" value="NZ_BAAALO010000006.1"/>
</dbReference>
<keyword evidence="1" id="KW-0808">Transferase</keyword>
<feature type="region of interest" description="Disordered" evidence="3">
    <location>
        <begin position="309"/>
        <end position="328"/>
    </location>
</feature>
<dbReference type="InterPro" id="IPR029056">
    <property type="entry name" value="Ribokinase-like"/>
</dbReference>
<protein>
    <submittedName>
        <fullName evidence="5">Sugar/nucleoside kinase (Ribokinase family)</fullName>
    </submittedName>
</protein>
<evidence type="ECO:0000256" key="1">
    <source>
        <dbReference type="ARBA" id="ARBA00022679"/>
    </source>
</evidence>
<dbReference type="PANTHER" id="PTHR10584:SF166">
    <property type="entry name" value="RIBOKINASE"/>
    <property type="match status" value="1"/>
</dbReference>
<dbReference type="InterPro" id="IPR011611">
    <property type="entry name" value="PfkB_dom"/>
</dbReference>
<evidence type="ECO:0000313" key="6">
    <source>
        <dbReference type="Proteomes" id="UP000555564"/>
    </source>
</evidence>
<evidence type="ECO:0000259" key="4">
    <source>
        <dbReference type="Pfam" id="PF00294"/>
    </source>
</evidence>
<dbReference type="PANTHER" id="PTHR10584">
    <property type="entry name" value="SUGAR KINASE"/>
    <property type="match status" value="1"/>
</dbReference>
<dbReference type="AlphaFoldDB" id="A0A7X0I8V0"/>
<sequence>MGRSIVVAGAVSFYMSLGVEEFPLPYTPTALPRWFATGVAGAGGHIARVLRTLGDDVRLCSVIGRDLLGTGMRAELGRLGLDGPGIVESERSSAGVVLVGPDGPRMGFPYLEPVNGVDYPPTAFEALARDAGLLVLTNAKFVRPLVPHAARLGIPIAVDTHLIADLDDPYNQPWLEAATIVFCSHERLPCSAEAWSAALLRRYPRCAVVGVGLGARGVLVALRDGRLVRVEAVAPRGVVNTCGAGDALFSTFLHFVCRYGDPVRAARHAVTHAGWKIGHQAPVAASLTYQELSALVESHGPRVSVCHVGSREDEGSRSAGGCSSVAEP</sequence>
<keyword evidence="2 5" id="KW-0418">Kinase</keyword>
<reference evidence="5 6" key="1">
    <citation type="submission" date="2020-08" db="EMBL/GenBank/DDBJ databases">
        <title>Sequencing the genomes of 1000 actinobacteria strains.</title>
        <authorList>
            <person name="Klenk H.-P."/>
        </authorList>
    </citation>
    <scope>NUCLEOTIDE SEQUENCE [LARGE SCALE GENOMIC DNA]</scope>
    <source>
        <strain evidence="5 6">DSM 44936</strain>
    </source>
</reference>
<proteinExistence type="predicted"/>
<evidence type="ECO:0000256" key="2">
    <source>
        <dbReference type="ARBA" id="ARBA00022777"/>
    </source>
</evidence>
<keyword evidence="6" id="KW-1185">Reference proteome</keyword>
<dbReference type="EMBL" id="JACHIU010000001">
    <property type="protein sequence ID" value="MBB6470746.1"/>
    <property type="molecule type" value="Genomic_DNA"/>
</dbReference>
<feature type="domain" description="Carbohydrate kinase PfkB" evidence="4">
    <location>
        <begin position="4"/>
        <end position="281"/>
    </location>
</feature>
<name>A0A7X0I8V0_9ACTN</name>
<evidence type="ECO:0000256" key="3">
    <source>
        <dbReference type="SAM" id="MobiDB-lite"/>
    </source>
</evidence>